<keyword evidence="2" id="KW-0472">Membrane</keyword>
<name>A0A5B9W733_9BACT</name>
<dbReference type="KEGG" id="agv:OJF2_42970"/>
<organism evidence="3 4">
    <name type="scientific">Aquisphaera giovannonii</name>
    <dbReference type="NCBI Taxonomy" id="406548"/>
    <lineage>
        <taxon>Bacteria</taxon>
        <taxon>Pseudomonadati</taxon>
        <taxon>Planctomycetota</taxon>
        <taxon>Planctomycetia</taxon>
        <taxon>Isosphaerales</taxon>
        <taxon>Isosphaeraceae</taxon>
        <taxon>Aquisphaera</taxon>
    </lineage>
</organism>
<feature type="transmembrane region" description="Helical" evidence="2">
    <location>
        <begin position="12"/>
        <end position="34"/>
    </location>
</feature>
<dbReference type="AlphaFoldDB" id="A0A5B9W733"/>
<dbReference type="RefSeq" id="WP_148595498.1">
    <property type="nucleotide sequence ID" value="NZ_CP042997.1"/>
</dbReference>
<keyword evidence="2" id="KW-0812">Transmembrane</keyword>
<feature type="transmembrane region" description="Helical" evidence="2">
    <location>
        <begin position="46"/>
        <end position="67"/>
    </location>
</feature>
<keyword evidence="4" id="KW-1185">Reference proteome</keyword>
<reference evidence="3 4" key="1">
    <citation type="submission" date="2019-08" db="EMBL/GenBank/DDBJ databases">
        <title>Deep-cultivation of Planctomycetes and their phenomic and genomic characterization uncovers novel biology.</title>
        <authorList>
            <person name="Wiegand S."/>
            <person name="Jogler M."/>
            <person name="Boedeker C."/>
            <person name="Pinto D."/>
            <person name="Vollmers J."/>
            <person name="Rivas-Marin E."/>
            <person name="Kohn T."/>
            <person name="Peeters S.H."/>
            <person name="Heuer A."/>
            <person name="Rast P."/>
            <person name="Oberbeckmann S."/>
            <person name="Bunk B."/>
            <person name="Jeske O."/>
            <person name="Meyerdierks A."/>
            <person name="Storesund J.E."/>
            <person name="Kallscheuer N."/>
            <person name="Luecker S."/>
            <person name="Lage O.M."/>
            <person name="Pohl T."/>
            <person name="Merkel B.J."/>
            <person name="Hornburger P."/>
            <person name="Mueller R.-W."/>
            <person name="Bruemmer F."/>
            <person name="Labrenz M."/>
            <person name="Spormann A.M."/>
            <person name="Op den Camp H."/>
            <person name="Overmann J."/>
            <person name="Amann R."/>
            <person name="Jetten M.S.M."/>
            <person name="Mascher T."/>
            <person name="Medema M.H."/>
            <person name="Devos D.P."/>
            <person name="Kaster A.-K."/>
            <person name="Ovreas L."/>
            <person name="Rohde M."/>
            <person name="Galperin M.Y."/>
            <person name="Jogler C."/>
        </authorList>
    </citation>
    <scope>NUCLEOTIDE SEQUENCE [LARGE SCALE GENOMIC DNA]</scope>
    <source>
        <strain evidence="3 4">OJF2</strain>
    </source>
</reference>
<sequence>MVGALLRLYINALLRGNPFVVAITAIVAVAVSVGPFYEGLSRREPGAMFLAGLVLVGIIILLAVAIVDRKLNAPKKRAQPAKGARTAGSRSSR</sequence>
<gene>
    <name evidence="3" type="ORF">OJF2_42970</name>
</gene>
<dbReference type="EMBL" id="CP042997">
    <property type="protein sequence ID" value="QEH35740.1"/>
    <property type="molecule type" value="Genomic_DNA"/>
</dbReference>
<evidence type="ECO:0000256" key="2">
    <source>
        <dbReference type="SAM" id="Phobius"/>
    </source>
</evidence>
<evidence type="ECO:0000256" key="1">
    <source>
        <dbReference type="SAM" id="MobiDB-lite"/>
    </source>
</evidence>
<evidence type="ECO:0000313" key="4">
    <source>
        <dbReference type="Proteomes" id="UP000324233"/>
    </source>
</evidence>
<dbReference type="Proteomes" id="UP000324233">
    <property type="component" value="Chromosome"/>
</dbReference>
<accession>A0A5B9W733</accession>
<feature type="region of interest" description="Disordered" evidence="1">
    <location>
        <begin position="74"/>
        <end position="93"/>
    </location>
</feature>
<protein>
    <submittedName>
        <fullName evidence="3">Uncharacterized protein</fullName>
    </submittedName>
</protein>
<keyword evidence="2" id="KW-1133">Transmembrane helix</keyword>
<proteinExistence type="predicted"/>
<evidence type="ECO:0000313" key="3">
    <source>
        <dbReference type="EMBL" id="QEH35740.1"/>
    </source>
</evidence>